<dbReference type="EMBL" id="QFQP01000019">
    <property type="protein sequence ID" value="PZR09811.1"/>
    <property type="molecule type" value="Genomic_DNA"/>
</dbReference>
<dbReference type="Gene3D" id="3.20.20.20">
    <property type="entry name" value="Dihydropteroate synthase-like"/>
    <property type="match status" value="1"/>
</dbReference>
<keyword evidence="10" id="KW-0289">Folate biosynthesis</keyword>
<protein>
    <recommendedName>
        <fullName evidence="6">Dihydropteroate synthase</fullName>
        <ecNumber evidence="5">2.5.1.15</ecNumber>
    </recommendedName>
    <alternativeName>
        <fullName evidence="11">Dihydropteroate pyrophosphorylase</fullName>
    </alternativeName>
</protein>
<evidence type="ECO:0000313" key="14">
    <source>
        <dbReference type="Proteomes" id="UP000249061"/>
    </source>
</evidence>
<dbReference type="PROSITE" id="PS50972">
    <property type="entry name" value="PTERIN_BINDING"/>
    <property type="match status" value="1"/>
</dbReference>
<proteinExistence type="inferred from homology"/>
<dbReference type="GO" id="GO:0004156">
    <property type="term" value="F:dihydropteroate synthase activity"/>
    <property type="evidence" value="ECO:0007669"/>
    <property type="project" value="UniProtKB-EC"/>
</dbReference>
<evidence type="ECO:0000256" key="11">
    <source>
        <dbReference type="ARBA" id="ARBA00030193"/>
    </source>
</evidence>
<dbReference type="AlphaFoldDB" id="A0A2W5VHL8"/>
<evidence type="ECO:0000313" key="13">
    <source>
        <dbReference type="EMBL" id="PZR09811.1"/>
    </source>
</evidence>
<reference evidence="13 14" key="1">
    <citation type="submission" date="2017-08" db="EMBL/GenBank/DDBJ databases">
        <title>Infants hospitalized years apart are colonized by the same room-sourced microbial strains.</title>
        <authorList>
            <person name="Brooks B."/>
            <person name="Olm M.R."/>
            <person name="Firek B.A."/>
            <person name="Baker R."/>
            <person name="Thomas B.C."/>
            <person name="Morowitz M.J."/>
            <person name="Banfield J.F."/>
        </authorList>
    </citation>
    <scope>NUCLEOTIDE SEQUENCE [LARGE SCALE GENOMIC DNA]</scope>
    <source>
        <strain evidence="13">S2_003_000_R2_14</strain>
    </source>
</reference>
<keyword evidence="7" id="KW-0808">Transferase</keyword>
<dbReference type="NCBIfam" id="TIGR01496">
    <property type="entry name" value="DHPS"/>
    <property type="match status" value="1"/>
</dbReference>
<comment type="cofactor">
    <cofactor evidence="2">
        <name>Mg(2+)</name>
        <dbReference type="ChEBI" id="CHEBI:18420"/>
    </cofactor>
</comment>
<dbReference type="FunFam" id="3.20.20.20:FF:000006">
    <property type="entry name" value="Dihydropteroate synthase"/>
    <property type="match status" value="1"/>
</dbReference>
<dbReference type="Proteomes" id="UP000249061">
    <property type="component" value="Unassembled WGS sequence"/>
</dbReference>
<evidence type="ECO:0000256" key="10">
    <source>
        <dbReference type="ARBA" id="ARBA00022909"/>
    </source>
</evidence>
<sequence length="380" mass="40324">MIWARPVHLAVSSALWARLGLGAEIVESLEAGRESYALVTGLGVSEREALAHVVGASWVGGTGDAAVIRYSQHSLEVWRRALGDHLLAGALKRLSIDAPEASLGFEWGARTRVMGIVNVTPDSFSDGGVHATTEAAIAHGRALVKQGADLLDIGGESTRPEADPVSEDEELRRVLPVIEGLRDVGVPLSVDTMKPAVARRAVMAGATLVNDVSGLRDDTMIDVLADTGACACVMHMQGTPRTMQKAPAYEDLTGEILESLENVLQRAERRGVKRSKLWVDPGVGFGKTSDHNLYLLRRAREFRLLGVPVLFGVSRKGFIGKLLGGKPANERAVASATIAGILAADGAVDVVRVHDVGETRDALAVADAIRLARDGGSRFT</sequence>
<name>A0A2W5VHL8_9BACT</name>
<evidence type="ECO:0000256" key="4">
    <source>
        <dbReference type="ARBA" id="ARBA00009503"/>
    </source>
</evidence>
<comment type="caution">
    <text evidence="13">The sequence shown here is derived from an EMBL/GenBank/DDBJ whole genome shotgun (WGS) entry which is preliminary data.</text>
</comment>
<organism evidence="13 14">
    <name type="scientific">Archangium gephyra</name>
    <dbReference type="NCBI Taxonomy" id="48"/>
    <lineage>
        <taxon>Bacteria</taxon>
        <taxon>Pseudomonadati</taxon>
        <taxon>Myxococcota</taxon>
        <taxon>Myxococcia</taxon>
        <taxon>Myxococcales</taxon>
        <taxon>Cystobacterineae</taxon>
        <taxon>Archangiaceae</taxon>
        <taxon>Archangium</taxon>
    </lineage>
</organism>
<dbReference type="Pfam" id="PF00809">
    <property type="entry name" value="Pterin_bind"/>
    <property type="match status" value="1"/>
</dbReference>
<dbReference type="InterPro" id="IPR006390">
    <property type="entry name" value="DHP_synth_dom"/>
</dbReference>
<evidence type="ECO:0000256" key="3">
    <source>
        <dbReference type="ARBA" id="ARBA00004763"/>
    </source>
</evidence>
<keyword evidence="8" id="KW-0479">Metal-binding</keyword>
<dbReference type="InterPro" id="IPR000489">
    <property type="entry name" value="Pterin-binding_dom"/>
</dbReference>
<dbReference type="CDD" id="cd00739">
    <property type="entry name" value="DHPS"/>
    <property type="match status" value="1"/>
</dbReference>
<comment type="pathway">
    <text evidence="3">Cofactor biosynthesis; tetrahydrofolate biosynthesis; 7,8-dihydrofolate from 2-amino-4-hydroxy-6-hydroxymethyl-7,8-dihydropteridine diphosphate and 4-aminobenzoate: step 1/2.</text>
</comment>
<accession>A0A2W5VHL8</accession>
<comment type="catalytic activity">
    <reaction evidence="1">
        <text>(7,8-dihydropterin-6-yl)methyl diphosphate + 4-aminobenzoate = 7,8-dihydropteroate + diphosphate</text>
        <dbReference type="Rhea" id="RHEA:19949"/>
        <dbReference type="ChEBI" id="CHEBI:17836"/>
        <dbReference type="ChEBI" id="CHEBI:17839"/>
        <dbReference type="ChEBI" id="CHEBI:33019"/>
        <dbReference type="ChEBI" id="CHEBI:72950"/>
        <dbReference type="EC" id="2.5.1.15"/>
    </reaction>
</comment>
<dbReference type="SUPFAM" id="SSF51717">
    <property type="entry name" value="Dihydropteroate synthetase-like"/>
    <property type="match status" value="1"/>
</dbReference>
<gene>
    <name evidence="13" type="primary">folP</name>
    <name evidence="13" type="ORF">DI536_20945</name>
</gene>
<dbReference type="InterPro" id="IPR011005">
    <property type="entry name" value="Dihydropteroate_synth-like_sf"/>
</dbReference>
<dbReference type="PROSITE" id="PS00792">
    <property type="entry name" value="DHPS_1"/>
    <property type="match status" value="1"/>
</dbReference>
<evidence type="ECO:0000256" key="5">
    <source>
        <dbReference type="ARBA" id="ARBA00012458"/>
    </source>
</evidence>
<evidence type="ECO:0000256" key="6">
    <source>
        <dbReference type="ARBA" id="ARBA00016919"/>
    </source>
</evidence>
<evidence type="ECO:0000256" key="8">
    <source>
        <dbReference type="ARBA" id="ARBA00022723"/>
    </source>
</evidence>
<dbReference type="PROSITE" id="PS00793">
    <property type="entry name" value="DHPS_2"/>
    <property type="match status" value="1"/>
</dbReference>
<dbReference type="PANTHER" id="PTHR20941">
    <property type="entry name" value="FOLATE SYNTHESIS PROTEINS"/>
    <property type="match status" value="1"/>
</dbReference>
<evidence type="ECO:0000256" key="9">
    <source>
        <dbReference type="ARBA" id="ARBA00022842"/>
    </source>
</evidence>
<evidence type="ECO:0000256" key="7">
    <source>
        <dbReference type="ARBA" id="ARBA00022679"/>
    </source>
</evidence>
<evidence type="ECO:0000259" key="12">
    <source>
        <dbReference type="PROSITE" id="PS50972"/>
    </source>
</evidence>
<dbReference type="GO" id="GO:0005829">
    <property type="term" value="C:cytosol"/>
    <property type="evidence" value="ECO:0007669"/>
    <property type="project" value="TreeGrafter"/>
</dbReference>
<keyword evidence="9" id="KW-0460">Magnesium</keyword>
<evidence type="ECO:0000256" key="2">
    <source>
        <dbReference type="ARBA" id="ARBA00001946"/>
    </source>
</evidence>
<dbReference type="InterPro" id="IPR045031">
    <property type="entry name" value="DHP_synth-like"/>
</dbReference>
<evidence type="ECO:0000256" key="1">
    <source>
        <dbReference type="ARBA" id="ARBA00000012"/>
    </source>
</evidence>
<dbReference type="GO" id="GO:0046656">
    <property type="term" value="P:folic acid biosynthetic process"/>
    <property type="evidence" value="ECO:0007669"/>
    <property type="project" value="UniProtKB-KW"/>
</dbReference>
<feature type="domain" description="Pterin-binding" evidence="12">
    <location>
        <begin position="111"/>
        <end position="364"/>
    </location>
</feature>
<dbReference type="GO" id="GO:0046872">
    <property type="term" value="F:metal ion binding"/>
    <property type="evidence" value="ECO:0007669"/>
    <property type="project" value="UniProtKB-KW"/>
</dbReference>
<dbReference type="PANTHER" id="PTHR20941:SF1">
    <property type="entry name" value="FOLIC ACID SYNTHESIS PROTEIN FOL1"/>
    <property type="match status" value="1"/>
</dbReference>
<comment type="similarity">
    <text evidence="4">Belongs to the DHPS family.</text>
</comment>
<dbReference type="EC" id="2.5.1.15" evidence="5"/>
<dbReference type="GO" id="GO:0046654">
    <property type="term" value="P:tetrahydrofolate biosynthetic process"/>
    <property type="evidence" value="ECO:0007669"/>
    <property type="project" value="TreeGrafter"/>
</dbReference>